<accession>A0ACA9K4R3</accession>
<evidence type="ECO:0000313" key="1">
    <source>
        <dbReference type="EMBL" id="CAG8451880.1"/>
    </source>
</evidence>
<sequence length="373" mass="42854">MLLLDHFGATWLFTSDISLKDDYYSTDDNLEDFKFAALVVQLACVEIRLMLDEVSDKLEKKDFSSVERHETMLPACYTILEKSIEYLSQVERLLDFDDKKDSADLTKLKLDPELLLRLRSTMIETFRIIMEYLLNVKDVMSSIESILEDKMLMASIRVLSVWLAEEGSLEKEAVAVIPFLIDMCRRSFEARSEVNLIKMLTPAFLNLSSQDQPRSTFYFHGGHLLMIDYIVEFWGHTKVKGYITNVMVDNLLGPFQVLINIVVSDKEELVTRNEKELISVINIGHQILRVLAQKLRSEGYPSSQENQSILLANVLLLCLLIISGISPSSDLLEKEMVFSFIDMATAYYLDQNKLFSQDSSREHLKELTFLGQQ</sequence>
<dbReference type="Proteomes" id="UP000789525">
    <property type="component" value="Unassembled WGS sequence"/>
</dbReference>
<organism evidence="1 2">
    <name type="scientific">Acaulospora colombiana</name>
    <dbReference type="NCBI Taxonomy" id="27376"/>
    <lineage>
        <taxon>Eukaryota</taxon>
        <taxon>Fungi</taxon>
        <taxon>Fungi incertae sedis</taxon>
        <taxon>Mucoromycota</taxon>
        <taxon>Glomeromycotina</taxon>
        <taxon>Glomeromycetes</taxon>
        <taxon>Diversisporales</taxon>
        <taxon>Acaulosporaceae</taxon>
        <taxon>Acaulospora</taxon>
    </lineage>
</organism>
<evidence type="ECO:0000313" key="2">
    <source>
        <dbReference type="Proteomes" id="UP000789525"/>
    </source>
</evidence>
<comment type="caution">
    <text evidence="1">The sequence shown here is derived from an EMBL/GenBank/DDBJ whole genome shotgun (WGS) entry which is preliminary data.</text>
</comment>
<gene>
    <name evidence="1" type="ORF">ACOLOM_LOCUS789</name>
</gene>
<keyword evidence="2" id="KW-1185">Reference proteome</keyword>
<name>A0ACA9K4R3_9GLOM</name>
<reference evidence="1" key="1">
    <citation type="submission" date="2021-06" db="EMBL/GenBank/DDBJ databases">
        <authorList>
            <person name="Kallberg Y."/>
            <person name="Tangrot J."/>
            <person name="Rosling A."/>
        </authorList>
    </citation>
    <scope>NUCLEOTIDE SEQUENCE</scope>
    <source>
        <strain evidence="1">CL356</strain>
    </source>
</reference>
<feature type="non-terminal residue" evidence="1">
    <location>
        <position position="373"/>
    </location>
</feature>
<dbReference type="EMBL" id="CAJVPT010000861">
    <property type="protein sequence ID" value="CAG8451880.1"/>
    <property type="molecule type" value="Genomic_DNA"/>
</dbReference>
<protein>
    <submittedName>
        <fullName evidence="1">11581_t:CDS:1</fullName>
    </submittedName>
</protein>
<proteinExistence type="predicted"/>